<evidence type="ECO:0000256" key="10">
    <source>
        <dbReference type="ARBA" id="ARBA00022982"/>
    </source>
</evidence>
<dbReference type="GO" id="GO:0005524">
    <property type="term" value="F:ATP binding"/>
    <property type="evidence" value="ECO:0007669"/>
    <property type="project" value="UniProtKB-UniRule"/>
</dbReference>
<evidence type="ECO:0000256" key="15">
    <source>
        <dbReference type="SAM" id="Phobius"/>
    </source>
</evidence>
<dbReference type="SMART" id="SM00220">
    <property type="entry name" value="S_TKc"/>
    <property type="match status" value="1"/>
</dbReference>
<accession>A0A6A4SK89</accession>
<dbReference type="GO" id="GO:0016020">
    <property type="term" value="C:membrane"/>
    <property type="evidence" value="ECO:0007669"/>
    <property type="project" value="UniProtKB-SubCell"/>
</dbReference>
<feature type="transmembrane region" description="Helical" evidence="15">
    <location>
        <begin position="48"/>
        <end position="69"/>
    </location>
</feature>
<keyword evidence="5" id="KW-0808">Transferase</keyword>
<evidence type="ECO:0000256" key="5">
    <source>
        <dbReference type="ARBA" id="ARBA00022679"/>
    </source>
</evidence>
<evidence type="ECO:0000259" key="17">
    <source>
        <dbReference type="PROSITE" id="PS50939"/>
    </source>
</evidence>
<feature type="domain" description="Protein kinase" evidence="16">
    <location>
        <begin position="231"/>
        <end position="589"/>
    </location>
</feature>
<feature type="compositionally biased region" description="Basic and acidic residues" evidence="14">
    <location>
        <begin position="697"/>
        <end position="707"/>
    </location>
</feature>
<keyword evidence="11 15" id="KW-1133">Transmembrane helix</keyword>
<evidence type="ECO:0000259" key="16">
    <source>
        <dbReference type="PROSITE" id="PS50011"/>
    </source>
</evidence>
<dbReference type="InterPro" id="IPR017441">
    <property type="entry name" value="Protein_kinase_ATP_BS"/>
</dbReference>
<keyword evidence="10" id="KW-0249">Electron transport</keyword>
<sequence>MTVVWRAAVCGRTSCYVFLNESVNGFIVWGKKEKRIMEDSVPCSGRSVFAWLVGASQVLGLASVVLTGVWMGHYRGGFAWDGSAQEFNLHPLCMVLGLVFLHGDAILVYRVFRNEPKRNVKMLHGIIHLLALILSIIDRLTDNQYSTPPISQLIHSRLSFRRDGENRRERRHNILSTDILNNSRVNFSNSIRIRIRISFIARCEVSAFTMAEMQSLAIPIGDVISSGTSDYMVQRSLGSGSFAVVTECLKMETNQMVAVKMFRYQKCNEDAKEEVQRNFPRVTIHRKMNEYNLNRWNIIAFMDSFIFNGHYCLEFEKLDLSLYAFTKSLFAPLELEEICPIVQQLATAALFLEKVGIVHADLKPENIMLVDRLQKPLRVKVIDFGLAFVDPESCRGSALQSMWYRAPEVLLGARINRAIDIWSLGCIAAEMLLGDPLFPGSNNHDMMRHIVSVVNMPPAHLLRDGMWTAVFFSETPYLQPRQWILKSKFETRLFADRYSPLTINELSDLQMVGQLFQTNNISFCSSNPRFSDLLTVLFCRDKASYGTSGGGAGAEAFDRKTFVHLVTQMLKTDPAERITASEILQHPFVTMGHSADTFGSGPHVPSRAGQANSCRGRRSDNAEEPATLRTSPTDEASDIDADRSISDRRSAVDRLSCLSSTISKDTGQRKKRQWDTEADTNHIKRLQIGTVPLDPSRPPREEEEARRRGFGLCGEEEEPGAGERRVN</sequence>
<evidence type="ECO:0000313" key="18">
    <source>
        <dbReference type="EMBL" id="KAF0032260.1"/>
    </source>
</evidence>
<dbReference type="PROSITE" id="PS50939">
    <property type="entry name" value="CYTOCHROME_B561"/>
    <property type="match status" value="1"/>
</dbReference>
<evidence type="ECO:0000256" key="9">
    <source>
        <dbReference type="ARBA" id="ARBA00022840"/>
    </source>
</evidence>
<evidence type="ECO:0000256" key="2">
    <source>
        <dbReference type="ARBA" id="ARBA00004370"/>
    </source>
</evidence>
<evidence type="ECO:0000256" key="4">
    <source>
        <dbReference type="ARBA" id="ARBA00022527"/>
    </source>
</evidence>
<dbReference type="Gene3D" id="3.30.200.20">
    <property type="entry name" value="Phosphorylase Kinase, domain 1"/>
    <property type="match status" value="1"/>
</dbReference>
<name>A0A6A4SK89_SCOMX</name>
<evidence type="ECO:0000256" key="13">
    <source>
        <dbReference type="PROSITE-ProRule" id="PRU10141"/>
    </source>
</evidence>
<reference evidence="18 19" key="1">
    <citation type="submission" date="2019-06" db="EMBL/GenBank/DDBJ databases">
        <title>Draft genomes of female and male turbot (Scophthalmus maximus).</title>
        <authorList>
            <person name="Xu H."/>
            <person name="Xu X.-W."/>
            <person name="Shao C."/>
            <person name="Chen S."/>
        </authorList>
    </citation>
    <scope>NUCLEOTIDE SEQUENCE [LARGE SCALE GENOMIC DNA]</scope>
    <source>
        <strain evidence="18">Ysfricsl-2016a</strain>
        <tissue evidence="18">Blood</tissue>
    </source>
</reference>
<dbReference type="PANTHER" id="PTHR24058">
    <property type="entry name" value="DUAL SPECIFICITY PROTEIN KINASE"/>
    <property type="match status" value="1"/>
</dbReference>
<dbReference type="GO" id="GO:0005737">
    <property type="term" value="C:cytoplasm"/>
    <property type="evidence" value="ECO:0007669"/>
    <property type="project" value="TreeGrafter"/>
</dbReference>
<dbReference type="InterPro" id="IPR050494">
    <property type="entry name" value="Ser_Thr_dual-spec_kinase"/>
</dbReference>
<feature type="region of interest" description="Disordered" evidence="14">
    <location>
        <begin position="594"/>
        <end position="645"/>
    </location>
</feature>
<dbReference type="PANTHER" id="PTHR24058:SF17">
    <property type="entry name" value="HOMEODOMAIN INTERACTING PROTEIN KINASE, ISOFORM D"/>
    <property type="match status" value="1"/>
</dbReference>
<keyword evidence="9 13" id="KW-0067">ATP-binding</keyword>
<dbReference type="GO" id="GO:0004674">
    <property type="term" value="F:protein serine/threonine kinase activity"/>
    <property type="evidence" value="ECO:0007669"/>
    <property type="project" value="UniProtKB-KW"/>
</dbReference>
<evidence type="ECO:0000256" key="12">
    <source>
        <dbReference type="ARBA" id="ARBA00023136"/>
    </source>
</evidence>
<evidence type="ECO:0000256" key="11">
    <source>
        <dbReference type="ARBA" id="ARBA00022989"/>
    </source>
</evidence>
<dbReference type="InterPro" id="IPR000719">
    <property type="entry name" value="Prot_kinase_dom"/>
</dbReference>
<dbReference type="InterPro" id="IPR006593">
    <property type="entry name" value="Cyt_b561/ferric_Rdtase_TM"/>
</dbReference>
<keyword evidence="8" id="KW-0418">Kinase</keyword>
<dbReference type="SUPFAM" id="SSF56112">
    <property type="entry name" value="Protein kinase-like (PK-like)"/>
    <property type="match status" value="1"/>
</dbReference>
<dbReference type="Proteomes" id="UP000438429">
    <property type="component" value="Unassembled WGS sequence"/>
</dbReference>
<keyword evidence="6 15" id="KW-0812">Transmembrane</keyword>
<proteinExistence type="predicted"/>
<dbReference type="PROSITE" id="PS00107">
    <property type="entry name" value="PROTEIN_KINASE_ATP"/>
    <property type="match status" value="1"/>
</dbReference>
<dbReference type="PROSITE" id="PS50011">
    <property type="entry name" value="PROTEIN_KINASE_DOM"/>
    <property type="match status" value="1"/>
</dbReference>
<organism evidence="18 19">
    <name type="scientific">Scophthalmus maximus</name>
    <name type="common">Turbot</name>
    <name type="synonym">Psetta maxima</name>
    <dbReference type="NCBI Taxonomy" id="52904"/>
    <lineage>
        <taxon>Eukaryota</taxon>
        <taxon>Metazoa</taxon>
        <taxon>Chordata</taxon>
        <taxon>Craniata</taxon>
        <taxon>Vertebrata</taxon>
        <taxon>Euteleostomi</taxon>
        <taxon>Actinopterygii</taxon>
        <taxon>Neopterygii</taxon>
        <taxon>Teleostei</taxon>
        <taxon>Neoteleostei</taxon>
        <taxon>Acanthomorphata</taxon>
        <taxon>Carangaria</taxon>
        <taxon>Pleuronectiformes</taxon>
        <taxon>Pleuronectoidei</taxon>
        <taxon>Scophthalmidae</taxon>
        <taxon>Scophthalmus</taxon>
    </lineage>
</organism>
<evidence type="ECO:0000313" key="19">
    <source>
        <dbReference type="Proteomes" id="UP000438429"/>
    </source>
</evidence>
<keyword evidence="7 13" id="KW-0547">Nucleotide-binding</keyword>
<feature type="transmembrane region" description="Helical" evidence="15">
    <location>
        <begin position="89"/>
        <end position="112"/>
    </location>
</feature>
<dbReference type="InterPro" id="IPR008271">
    <property type="entry name" value="Ser/Thr_kinase_AS"/>
</dbReference>
<evidence type="ECO:0000256" key="1">
    <source>
        <dbReference type="ARBA" id="ARBA00001970"/>
    </source>
</evidence>
<keyword evidence="4" id="KW-0723">Serine/threonine-protein kinase</keyword>
<gene>
    <name evidence="18" type="ORF">F2P81_014550</name>
</gene>
<evidence type="ECO:0000256" key="3">
    <source>
        <dbReference type="ARBA" id="ARBA00022448"/>
    </source>
</evidence>
<dbReference type="Gene3D" id="1.20.120.1770">
    <property type="match status" value="1"/>
</dbReference>
<feature type="transmembrane region" description="Helical" evidence="15">
    <location>
        <begin position="119"/>
        <end position="137"/>
    </location>
</feature>
<dbReference type="InterPro" id="IPR011009">
    <property type="entry name" value="Kinase-like_dom_sf"/>
</dbReference>
<dbReference type="PROSITE" id="PS00108">
    <property type="entry name" value="PROTEIN_KINASE_ST"/>
    <property type="match status" value="1"/>
</dbReference>
<dbReference type="AlphaFoldDB" id="A0A6A4SK89"/>
<feature type="binding site" evidence="13">
    <location>
        <position position="260"/>
    </location>
    <ligand>
        <name>ATP</name>
        <dbReference type="ChEBI" id="CHEBI:30616"/>
    </ligand>
</feature>
<evidence type="ECO:0008006" key="20">
    <source>
        <dbReference type="Google" id="ProtNLM"/>
    </source>
</evidence>
<comment type="cofactor">
    <cofactor evidence="1">
        <name>heme b</name>
        <dbReference type="ChEBI" id="CHEBI:60344"/>
    </cofactor>
</comment>
<keyword evidence="3" id="KW-0813">Transport</keyword>
<dbReference type="Gene3D" id="1.10.510.10">
    <property type="entry name" value="Transferase(Phosphotransferase) domain 1"/>
    <property type="match status" value="1"/>
</dbReference>
<keyword evidence="12 15" id="KW-0472">Membrane</keyword>
<evidence type="ECO:0000256" key="14">
    <source>
        <dbReference type="SAM" id="MobiDB-lite"/>
    </source>
</evidence>
<evidence type="ECO:0000256" key="7">
    <source>
        <dbReference type="ARBA" id="ARBA00022741"/>
    </source>
</evidence>
<dbReference type="GO" id="GO:0005634">
    <property type="term" value="C:nucleus"/>
    <property type="evidence" value="ECO:0007669"/>
    <property type="project" value="TreeGrafter"/>
</dbReference>
<dbReference type="GO" id="GO:0004713">
    <property type="term" value="F:protein tyrosine kinase activity"/>
    <property type="evidence" value="ECO:0007669"/>
    <property type="project" value="TreeGrafter"/>
</dbReference>
<comment type="subcellular location">
    <subcellularLocation>
        <location evidence="2">Membrane</location>
    </subcellularLocation>
</comment>
<protein>
    <recommendedName>
        <fullName evidence="20">Protein kinase domain-containing protein</fullName>
    </recommendedName>
</protein>
<evidence type="ECO:0000256" key="6">
    <source>
        <dbReference type="ARBA" id="ARBA00022692"/>
    </source>
</evidence>
<comment type="caution">
    <text evidence="18">The sequence shown here is derived from an EMBL/GenBank/DDBJ whole genome shotgun (WGS) entry which is preliminary data.</text>
</comment>
<feature type="domain" description="Cytochrome b561" evidence="17">
    <location>
        <begin position="55"/>
        <end position="137"/>
    </location>
</feature>
<dbReference type="EMBL" id="VEVO01000013">
    <property type="protein sequence ID" value="KAF0032260.1"/>
    <property type="molecule type" value="Genomic_DNA"/>
</dbReference>
<feature type="region of interest" description="Disordered" evidence="14">
    <location>
        <begin position="689"/>
        <end position="727"/>
    </location>
</feature>
<dbReference type="Pfam" id="PF00069">
    <property type="entry name" value="Pkinase"/>
    <property type="match status" value="1"/>
</dbReference>
<evidence type="ECO:0000256" key="8">
    <source>
        <dbReference type="ARBA" id="ARBA00022777"/>
    </source>
</evidence>
<dbReference type="Pfam" id="PF03188">
    <property type="entry name" value="Cytochrom_B561"/>
    <property type="match status" value="1"/>
</dbReference>